<name>A0A8J2SBB3_9STRA</name>
<feature type="signal peptide" evidence="10">
    <location>
        <begin position="1"/>
        <end position="16"/>
    </location>
</feature>
<dbReference type="Gene3D" id="3.30.930.10">
    <property type="entry name" value="Bira Bifunctional Protein, Domain 2"/>
    <property type="match status" value="1"/>
</dbReference>
<reference evidence="12" key="1">
    <citation type="submission" date="2021-11" db="EMBL/GenBank/DDBJ databases">
        <authorList>
            <consortium name="Genoscope - CEA"/>
            <person name="William W."/>
        </authorList>
    </citation>
    <scope>NUCLEOTIDE SEQUENCE</scope>
</reference>
<comment type="catalytic activity">
    <reaction evidence="8 9">
        <text>tRNA(Lys) + L-lysine + ATP = L-lysyl-tRNA(Lys) + AMP + diphosphate</text>
        <dbReference type="Rhea" id="RHEA:20792"/>
        <dbReference type="Rhea" id="RHEA-COMP:9696"/>
        <dbReference type="Rhea" id="RHEA-COMP:9697"/>
        <dbReference type="ChEBI" id="CHEBI:30616"/>
        <dbReference type="ChEBI" id="CHEBI:32551"/>
        <dbReference type="ChEBI" id="CHEBI:33019"/>
        <dbReference type="ChEBI" id="CHEBI:78442"/>
        <dbReference type="ChEBI" id="CHEBI:78529"/>
        <dbReference type="ChEBI" id="CHEBI:456215"/>
        <dbReference type="EC" id="6.1.1.6"/>
    </reaction>
</comment>
<dbReference type="InterPro" id="IPR012340">
    <property type="entry name" value="NA-bd_OB-fold"/>
</dbReference>
<dbReference type="InterPro" id="IPR002313">
    <property type="entry name" value="Lys-tRNA-ligase_II"/>
</dbReference>
<feature type="domain" description="Aminoacyl-transfer RNA synthetases class-II family profile" evidence="11">
    <location>
        <begin position="218"/>
        <end position="542"/>
    </location>
</feature>
<dbReference type="HAMAP" id="MF_00252">
    <property type="entry name" value="Lys_tRNA_synth_class2"/>
    <property type="match status" value="1"/>
</dbReference>
<dbReference type="EMBL" id="CAKKNE010000002">
    <property type="protein sequence ID" value="CAH0367131.1"/>
    <property type="molecule type" value="Genomic_DNA"/>
</dbReference>
<dbReference type="GO" id="GO:0000049">
    <property type="term" value="F:tRNA binding"/>
    <property type="evidence" value="ECO:0007669"/>
    <property type="project" value="TreeGrafter"/>
</dbReference>
<evidence type="ECO:0000256" key="5">
    <source>
        <dbReference type="ARBA" id="ARBA00022840"/>
    </source>
</evidence>
<sequence length="544" mass="59352">MRRSTVMLLLARTARALRAPLARRAGAPARGAATAEPDVTAAYDELRATRVAKADAMRAAGVEPFAYAFSATHSAAEAQAQWAALENGKEAEGERLAVRGRVVAKRVFGKKLAFLGLRDATGEIQLFLEKKRLNANEDAAKTFKNLVDWVDAGDIVGARGTAKRTEKGELSVYVDDWEMLTKALAPLPDKFRGLTDVQTRYRKRELDLIANPDVRRTFELRARATSRIRRFLDDRGFLELETPTLHSQPGGAEAKPFETKHAALGLDLTLRIATELHLKRLVVGGFDRVYELGRIFRNEGVSTRHNPEFTSVEVYEAYADYESMMELTESLVEGLATELVGSTTLPYGDETIDVARPWRRATMRDLVDEATGADFRALQAAGDVAGARAALAAKGVPEALCAKGRSVGELLNVGFEELCEGALRQPTFVIDYPVEVSPLAKPHRSEPGLVERFELFVVGRELANAFSELTDPVDQRARFEAQAAKKAAGDEEACGVDEDFLGALEHGLPPTAGLGIGVDRLVMLLANAPSIRDVIAFPLLKPDA</sequence>
<keyword evidence="6" id="KW-0030">Aminoacyl-tRNA synthetase</keyword>
<evidence type="ECO:0000256" key="1">
    <source>
        <dbReference type="ARBA" id="ARBA00013166"/>
    </source>
</evidence>
<dbReference type="GO" id="GO:0005524">
    <property type="term" value="F:ATP binding"/>
    <property type="evidence" value="ECO:0007669"/>
    <property type="project" value="UniProtKB-KW"/>
</dbReference>
<dbReference type="GO" id="GO:0005829">
    <property type="term" value="C:cytosol"/>
    <property type="evidence" value="ECO:0007669"/>
    <property type="project" value="TreeGrafter"/>
</dbReference>
<dbReference type="GO" id="GO:0006430">
    <property type="term" value="P:lysyl-tRNA aminoacylation"/>
    <property type="evidence" value="ECO:0007669"/>
    <property type="project" value="InterPro"/>
</dbReference>
<evidence type="ECO:0000256" key="9">
    <source>
        <dbReference type="RuleBase" id="RU003748"/>
    </source>
</evidence>
<dbReference type="GO" id="GO:0046872">
    <property type="term" value="F:metal ion binding"/>
    <property type="evidence" value="ECO:0007669"/>
    <property type="project" value="UniProtKB-KW"/>
</dbReference>
<dbReference type="NCBIfam" id="TIGR00499">
    <property type="entry name" value="lysS_bact"/>
    <property type="match status" value="1"/>
</dbReference>
<dbReference type="PANTHER" id="PTHR42918:SF15">
    <property type="entry name" value="LYSINE--TRNA LIGASE, CHLOROPLASTIC_MITOCHONDRIAL"/>
    <property type="match status" value="1"/>
</dbReference>
<gene>
    <name evidence="12" type="ORF">PECAL_2P01390</name>
</gene>
<evidence type="ECO:0000313" key="12">
    <source>
        <dbReference type="EMBL" id="CAH0367131.1"/>
    </source>
</evidence>
<dbReference type="PROSITE" id="PS50862">
    <property type="entry name" value="AA_TRNA_LIGASE_II"/>
    <property type="match status" value="1"/>
</dbReference>
<feature type="chain" id="PRO_5035225839" description="Lysine--tRNA ligase" evidence="10">
    <location>
        <begin position="17"/>
        <end position="544"/>
    </location>
</feature>
<evidence type="ECO:0000256" key="10">
    <source>
        <dbReference type="SAM" id="SignalP"/>
    </source>
</evidence>
<dbReference type="CDD" id="cd04322">
    <property type="entry name" value="LysRS_N"/>
    <property type="match status" value="1"/>
</dbReference>
<evidence type="ECO:0000256" key="2">
    <source>
        <dbReference type="ARBA" id="ARBA00022598"/>
    </source>
</evidence>
<dbReference type="GO" id="GO:0004824">
    <property type="term" value="F:lysine-tRNA ligase activity"/>
    <property type="evidence" value="ECO:0007669"/>
    <property type="project" value="UniProtKB-EC"/>
</dbReference>
<keyword evidence="10" id="KW-0732">Signal</keyword>
<keyword evidence="2" id="KW-0436">Ligase</keyword>
<dbReference type="InterPro" id="IPR004365">
    <property type="entry name" value="NA-bd_OB_tRNA"/>
</dbReference>
<evidence type="ECO:0000256" key="6">
    <source>
        <dbReference type="ARBA" id="ARBA00023146"/>
    </source>
</evidence>
<evidence type="ECO:0000256" key="7">
    <source>
        <dbReference type="ARBA" id="ARBA00030563"/>
    </source>
</evidence>
<dbReference type="SUPFAM" id="SSF50249">
    <property type="entry name" value="Nucleic acid-binding proteins"/>
    <property type="match status" value="1"/>
</dbReference>
<comment type="caution">
    <text evidence="12">The sequence shown here is derived from an EMBL/GenBank/DDBJ whole genome shotgun (WGS) entry which is preliminary data.</text>
</comment>
<protein>
    <recommendedName>
        <fullName evidence="1 9">Lysine--tRNA ligase</fullName>
        <ecNumber evidence="1 9">6.1.1.6</ecNumber>
    </recommendedName>
    <alternativeName>
        <fullName evidence="7 9">Lysyl-tRNA synthetase</fullName>
    </alternativeName>
</protein>
<dbReference type="AlphaFoldDB" id="A0A8J2SBB3"/>
<evidence type="ECO:0000256" key="4">
    <source>
        <dbReference type="ARBA" id="ARBA00022741"/>
    </source>
</evidence>
<dbReference type="InterPro" id="IPR044136">
    <property type="entry name" value="Lys-tRNA-ligase_II_N"/>
</dbReference>
<dbReference type="InterPro" id="IPR045864">
    <property type="entry name" value="aa-tRNA-synth_II/BPL/LPL"/>
</dbReference>
<keyword evidence="5" id="KW-0067">ATP-binding</keyword>
<dbReference type="InterPro" id="IPR018149">
    <property type="entry name" value="Lys-tRNA-synth_II_C"/>
</dbReference>
<evidence type="ECO:0000313" key="13">
    <source>
        <dbReference type="Proteomes" id="UP000789595"/>
    </source>
</evidence>
<keyword evidence="13" id="KW-1185">Reference proteome</keyword>
<dbReference type="OrthoDB" id="21243at2759"/>
<evidence type="ECO:0000259" key="11">
    <source>
        <dbReference type="PROSITE" id="PS50862"/>
    </source>
</evidence>
<dbReference type="CDD" id="cd00775">
    <property type="entry name" value="LysRS_core"/>
    <property type="match status" value="1"/>
</dbReference>
<proteinExistence type="inferred from homology"/>
<dbReference type="Proteomes" id="UP000789595">
    <property type="component" value="Unassembled WGS sequence"/>
</dbReference>
<dbReference type="NCBIfam" id="NF001756">
    <property type="entry name" value="PRK00484.1"/>
    <property type="match status" value="1"/>
</dbReference>
<keyword evidence="4" id="KW-0547">Nucleotide-binding</keyword>
<dbReference type="EC" id="6.1.1.6" evidence="1 9"/>
<dbReference type="PANTHER" id="PTHR42918">
    <property type="entry name" value="LYSYL-TRNA SYNTHETASE"/>
    <property type="match status" value="1"/>
</dbReference>
<dbReference type="PRINTS" id="PR00982">
    <property type="entry name" value="TRNASYNTHLYS"/>
</dbReference>
<accession>A0A8J2SBB3</accession>
<evidence type="ECO:0000256" key="8">
    <source>
        <dbReference type="ARBA" id="ARBA00048573"/>
    </source>
</evidence>
<keyword evidence="3" id="KW-0479">Metal-binding</keyword>
<dbReference type="InterPro" id="IPR004364">
    <property type="entry name" value="Aa-tRNA-synt_II"/>
</dbReference>
<evidence type="ECO:0000256" key="3">
    <source>
        <dbReference type="ARBA" id="ARBA00022723"/>
    </source>
</evidence>
<dbReference type="Pfam" id="PF00152">
    <property type="entry name" value="tRNA-synt_2"/>
    <property type="match status" value="1"/>
</dbReference>
<dbReference type="InterPro" id="IPR006195">
    <property type="entry name" value="aa-tRNA-synth_II"/>
</dbReference>
<dbReference type="Gene3D" id="2.40.50.140">
    <property type="entry name" value="Nucleic acid-binding proteins"/>
    <property type="match status" value="1"/>
</dbReference>
<dbReference type="SUPFAM" id="SSF55681">
    <property type="entry name" value="Class II aaRS and biotin synthetases"/>
    <property type="match status" value="1"/>
</dbReference>
<organism evidence="12 13">
    <name type="scientific">Pelagomonas calceolata</name>
    <dbReference type="NCBI Taxonomy" id="35677"/>
    <lineage>
        <taxon>Eukaryota</taxon>
        <taxon>Sar</taxon>
        <taxon>Stramenopiles</taxon>
        <taxon>Ochrophyta</taxon>
        <taxon>Pelagophyceae</taxon>
        <taxon>Pelagomonadales</taxon>
        <taxon>Pelagomonadaceae</taxon>
        <taxon>Pelagomonas</taxon>
    </lineage>
</organism>
<dbReference type="Pfam" id="PF01336">
    <property type="entry name" value="tRNA_anti-codon"/>
    <property type="match status" value="1"/>
</dbReference>